<evidence type="ECO:0000256" key="1">
    <source>
        <dbReference type="SAM" id="MobiDB-lite"/>
    </source>
</evidence>
<dbReference type="CDD" id="cd02440">
    <property type="entry name" value="AdoMet_MTases"/>
    <property type="match status" value="1"/>
</dbReference>
<evidence type="ECO:0000313" key="4">
    <source>
        <dbReference type="Proteomes" id="UP001304243"/>
    </source>
</evidence>
<feature type="region of interest" description="Disordered" evidence="1">
    <location>
        <begin position="1"/>
        <end position="33"/>
    </location>
</feature>
<dbReference type="InterPro" id="IPR041698">
    <property type="entry name" value="Methyltransf_25"/>
</dbReference>
<sequence length="358" mass="40296">MVASTNASATHVSSSTTTTTTTSNTSNTSSTGSTFSFLKLKWRTSKDPKLNIRQRLPNSVDDIERDWVRHSALKLAFEGDFKAPIQRLLQAGGSEVLDIGCGAGFWSSDMASKYPISYFTGIDIDKNVLPTSSLSKNVLYQRIDLIELPLPYEDATFDYIFIRSMMDTLPDSMWDNVLKELVRIMKKGAYIECVEAYDNLFDAGPSMNTLNQLIQSSIKHPPQSPTTPTSAYNTLTSNTSATSQYNPWPNRIANMSQLIGMQIYHTHTPVGIYGGAVGSLLLEYWERIIKGFRRDWITNKLIAEDELEKTVESMKSEVNEYNTYMSWYSVVAQKKGYSGPTIQFDDVDDFDIVHTHIF</sequence>
<proteinExistence type="predicted"/>
<dbReference type="GeneID" id="89944080"/>
<dbReference type="Gene3D" id="3.40.50.150">
    <property type="entry name" value="Vaccinia Virus protein VP39"/>
    <property type="match status" value="1"/>
</dbReference>
<dbReference type="Pfam" id="PF13649">
    <property type="entry name" value="Methyltransf_25"/>
    <property type="match status" value="1"/>
</dbReference>
<organism evidence="3 4">
    <name type="scientific">Mucor velutinosus</name>
    <dbReference type="NCBI Taxonomy" id="708070"/>
    <lineage>
        <taxon>Eukaryota</taxon>
        <taxon>Fungi</taxon>
        <taxon>Fungi incertae sedis</taxon>
        <taxon>Mucoromycota</taxon>
        <taxon>Mucoromycotina</taxon>
        <taxon>Mucoromycetes</taxon>
        <taxon>Mucorales</taxon>
        <taxon>Mucorineae</taxon>
        <taxon>Mucoraceae</taxon>
        <taxon>Mucor</taxon>
    </lineage>
</organism>
<dbReference type="EMBL" id="JASEJX010000013">
    <property type="protein sequence ID" value="KAK4517050.1"/>
    <property type="molecule type" value="Genomic_DNA"/>
</dbReference>
<reference evidence="3 4" key="1">
    <citation type="submission" date="2022-11" db="EMBL/GenBank/DDBJ databases">
        <title>Mucor velutinosus strain NIH1002 WGS.</title>
        <authorList>
            <person name="Subramanian P."/>
            <person name="Mullikin J.C."/>
            <person name="Segre J.A."/>
            <person name="Zelazny A.M."/>
        </authorList>
    </citation>
    <scope>NUCLEOTIDE SEQUENCE [LARGE SCALE GENOMIC DNA]</scope>
    <source>
        <strain evidence="3 4">NIH1002</strain>
    </source>
</reference>
<evidence type="ECO:0000259" key="2">
    <source>
        <dbReference type="Pfam" id="PF13649"/>
    </source>
</evidence>
<feature type="domain" description="Methyltransferase" evidence="2">
    <location>
        <begin position="96"/>
        <end position="188"/>
    </location>
</feature>
<accession>A0AAN7DLV9</accession>
<comment type="caution">
    <text evidence="3">The sequence shown here is derived from an EMBL/GenBank/DDBJ whole genome shotgun (WGS) entry which is preliminary data.</text>
</comment>
<dbReference type="PANTHER" id="PTHR43591:SF110">
    <property type="entry name" value="RHODANESE DOMAIN-CONTAINING PROTEIN"/>
    <property type="match status" value="1"/>
</dbReference>
<dbReference type="AlphaFoldDB" id="A0AAN7DLV9"/>
<dbReference type="Proteomes" id="UP001304243">
    <property type="component" value="Unassembled WGS sequence"/>
</dbReference>
<gene>
    <name evidence="3" type="ORF">ATC70_000378</name>
</gene>
<protein>
    <recommendedName>
        <fullName evidence="2">Methyltransferase domain-containing protein</fullName>
    </recommendedName>
</protein>
<dbReference type="SUPFAM" id="SSF53335">
    <property type="entry name" value="S-adenosyl-L-methionine-dependent methyltransferases"/>
    <property type="match status" value="1"/>
</dbReference>
<evidence type="ECO:0000313" key="3">
    <source>
        <dbReference type="EMBL" id="KAK4517050.1"/>
    </source>
</evidence>
<dbReference type="InterPro" id="IPR029063">
    <property type="entry name" value="SAM-dependent_MTases_sf"/>
</dbReference>
<keyword evidence="4" id="KW-1185">Reference proteome</keyword>
<dbReference type="PANTHER" id="PTHR43591">
    <property type="entry name" value="METHYLTRANSFERASE"/>
    <property type="match status" value="1"/>
</dbReference>
<name>A0AAN7DLV9_9FUNG</name>
<dbReference type="RefSeq" id="XP_064683716.1">
    <property type="nucleotide sequence ID" value="XM_064819796.1"/>
</dbReference>